<keyword evidence="8" id="KW-1185">Reference proteome</keyword>
<comment type="caution">
    <text evidence="7">The sequence shown here is derived from an EMBL/GenBank/DDBJ whole genome shotgun (WGS) entry which is preliminary data.</text>
</comment>
<protein>
    <submittedName>
        <fullName evidence="7">Helix-turn-helix domain-containing protein</fullName>
    </submittedName>
</protein>
<dbReference type="InterPro" id="IPR050397">
    <property type="entry name" value="Env_Response_Regulators"/>
</dbReference>
<dbReference type="Gene3D" id="1.10.10.10">
    <property type="entry name" value="Winged helix-like DNA-binding domain superfamily/Winged helix DNA-binding domain"/>
    <property type="match status" value="1"/>
</dbReference>
<dbReference type="GO" id="GO:0003700">
    <property type="term" value="F:DNA-binding transcription factor activity"/>
    <property type="evidence" value="ECO:0007669"/>
    <property type="project" value="TreeGrafter"/>
</dbReference>
<name>A0A7X2ZG18_9BACL</name>
<keyword evidence="1" id="KW-0805">Transcription regulation</keyword>
<keyword evidence="2" id="KW-0238">DNA-binding</keyword>
<dbReference type="AlphaFoldDB" id="A0A7X2ZG18"/>
<dbReference type="InterPro" id="IPR036388">
    <property type="entry name" value="WH-like_DNA-bd_sf"/>
</dbReference>
<dbReference type="PROSITE" id="PS51063">
    <property type="entry name" value="HTH_CRP_2"/>
    <property type="match status" value="1"/>
</dbReference>
<reference evidence="7 8" key="1">
    <citation type="submission" date="2019-11" db="EMBL/GenBank/DDBJ databases">
        <title>Draft genome sequences of five Paenibacillus species of dairy origin.</title>
        <authorList>
            <person name="Olajide A.M."/>
            <person name="Chen S."/>
            <person name="Lapointe G."/>
        </authorList>
    </citation>
    <scope>NUCLEOTIDE SEQUENCE [LARGE SCALE GENOMIC DNA]</scope>
    <source>
        <strain evidence="7 8">2CS3</strain>
    </source>
</reference>
<proteinExistence type="predicted"/>
<dbReference type="Pfam" id="PF00027">
    <property type="entry name" value="cNMP_binding"/>
    <property type="match status" value="1"/>
</dbReference>
<dbReference type="GO" id="GO:0003677">
    <property type="term" value="F:DNA binding"/>
    <property type="evidence" value="ECO:0007669"/>
    <property type="project" value="UniProtKB-KW"/>
</dbReference>
<sequence>MMDKLWYLSRISIFEALPEEDLKELDQMAPMTHFNALPKGTLIQTPDTYRDGLFFIKEGKLRLYKINAEGKQFTVGILGKGNMFGEIDTFSFGTKGIYIETMEETLICSVLKEHFENFLAKRPQLAMRFLTELSSMLRDRDEMLEKLALGDVRERILHLLLKLSEKFGVEDEGLVKIDLALTHQEVANMIGATREAVTVILNELMKEGMIRTGRKTISIHQRKVKACLEFGCKE</sequence>
<dbReference type="GO" id="GO:0005829">
    <property type="term" value="C:cytosol"/>
    <property type="evidence" value="ECO:0007669"/>
    <property type="project" value="TreeGrafter"/>
</dbReference>
<dbReference type="SMART" id="SM00100">
    <property type="entry name" value="cNMP"/>
    <property type="match status" value="1"/>
</dbReference>
<keyword evidence="4" id="KW-0804">Transcription</keyword>
<dbReference type="SMART" id="SM00419">
    <property type="entry name" value="HTH_CRP"/>
    <property type="match status" value="1"/>
</dbReference>
<feature type="domain" description="Cyclic nucleotide-binding" evidence="5">
    <location>
        <begin position="13"/>
        <end position="136"/>
    </location>
</feature>
<evidence type="ECO:0000256" key="4">
    <source>
        <dbReference type="ARBA" id="ARBA00023163"/>
    </source>
</evidence>
<keyword evidence="3" id="KW-0010">Activator</keyword>
<dbReference type="SUPFAM" id="SSF51206">
    <property type="entry name" value="cAMP-binding domain-like"/>
    <property type="match status" value="1"/>
</dbReference>
<dbReference type="PANTHER" id="PTHR24567:SF26">
    <property type="entry name" value="REGULATORY PROTEIN YEIL"/>
    <property type="match status" value="1"/>
</dbReference>
<dbReference type="Gene3D" id="2.60.120.10">
    <property type="entry name" value="Jelly Rolls"/>
    <property type="match status" value="1"/>
</dbReference>
<evidence type="ECO:0000259" key="5">
    <source>
        <dbReference type="PROSITE" id="PS50042"/>
    </source>
</evidence>
<dbReference type="InterPro" id="IPR000595">
    <property type="entry name" value="cNMP-bd_dom"/>
</dbReference>
<feature type="domain" description="HTH crp-type" evidence="6">
    <location>
        <begin position="150"/>
        <end position="223"/>
    </location>
</feature>
<dbReference type="RefSeq" id="WP_141336738.1">
    <property type="nucleotide sequence ID" value="NZ_JBDLZV010000001.1"/>
</dbReference>
<accession>A0A7X2ZG18</accession>
<dbReference type="Proteomes" id="UP000450917">
    <property type="component" value="Unassembled WGS sequence"/>
</dbReference>
<dbReference type="InterPro" id="IPR018490">
    <property type="entry name" value="cNMP-bd_dom_sf"/>
</dbReference>
<dbReference type="CDD" id="cd00038">
    <property type="entry name" value="CAP_ED"/>
    <property type="match status" value="1"/>
</dbReference>
<evidence type="ECO:0000256" key="2">
    <source>
        <dbReference type="ARBA" id="ARBA00023125"/>
    </source>
</evidence>
<dbReference type="InterPro" id="IPR014710">
    <property type="entry name" value="RmlC-like_jellyroll"/>
</dbReference>
<dbReference type="PROSITE" id="PS50042">
    <property type="entry name" value="CNMP_BINDING_3"/>
    <property type="match status" value="1"/>
</dbReference>
<evidence type="ECO:0000256" key="1">
    <source>
        <dbReference type="ARBA" id="ARBA00023015"/>
    </source>
</evidence>
<dbReference type="PRINTS" id="PR00034">
    <property type="entry name" value="HTHCRP"/>
</dbReference>
<dbReference type="InterPro" id="IPR036390">
    <property type="entry name" value="WH_DNA-bd_sf"/>
</dbReference>
<organism evidence="7 8">
    <name type="scientific">Paenibacillus validus</name>
    <dbReference type="NCBI Taxonomy" id="44253"/>
    <lineage>
        <taxon>Bacteria</taxon>
        <taxon>Bacillati</taxon>
        <taxon>Bacillota</taxon>
        <taxon>Bacilli</taxon>
        <taxon>Bacillales</taxon>
        <taxon>Paenibacillaceae</taxon>
        <taxon>Paenibacillus</taxon>
    </lineage>
</organism>
<dbReference type="EMBL" id="WNZX01000028">
    <property type="protein sequence ID" value="MUG73583.1"/>
    <property type="molecule type" value="Genomic_DNA"/>
</dbReference>
<dbReference type="CDD" id="cd00092">
    <property type="entry name" value="HTH_CRP"/>
    <property type="match status" value="1"/>
</dbReference>
<dbReference type="PANTHER" id="PTHR24567">
    <property type="entry name" value="CRP FAMILY TRANSCRIPTIONAL REGULATORY PROTEIN"/>
    <property type="match status" value="1"/>
</dbReference>
<dbReference type="Pfam" id="PF13545">
    <property type="entry name" value="HTH_Crp_2"/>
    <property type="match status" value="1"/>
</dbReference>
<evidence type="ECO:0000313" key="8">
    <source>
        <dbReference type="Proteomes" id="UP000450917"/>
    </source>
</evidence>
<dbReference type="InterPro" id="IPR012318">
    <property type="entry name" value="HTH_CRP"/>
</dbReference>
<dbReference type="SUPFAM" id="SSF46785">
    <property type="entry name" value="Winged helix' DNA-binding domain"/>
    <property type="match status" value="1"/>
</dbReference>
<evidence type="ECO:0000256" key="3">
    <source>
        <dbReference type="ARBA" id="ARBA00023159"/>
    </source>
</evidence>
<gene>
    <name evidence="7" type="ORF">GNP93_23445</name>
</gene>
<evidence type="ECO:0000259" key="6">
    <source>
        <dbReference type="PROSITE" id="PS51063"/>
    </source>
</evidence>
<evidence type="ECO:0000313" key="7">
    <source>
        <dbReference type="EMBL" id="MUG73583.1"/>
    </source>
</evidence>